<organism evidence="1 2">
    <name type="scientific">Rhodococcus artemisiae</name>
    <dbReference type="NCBI Taxonomy" id="714159"/>
    <lineage>
        <taxon>Bacteria</taxon>
        <taxon>Bacillati</taxon>
        <taxon>Actinomycetota</taxon>
        <taxon>Actinomycetes</taxon>
        <taxon>Mycobacteriales</taxon>
        <taxon>Nocardiaceae</taxon>
        <taxon>Rhodococcus</taxon>
    </lineage>
</organism>
<comment type="caution">
    <text evidence="1">The sequence shown here is derived from an EMBL/GenBank/DDBJ whole genome shotgun (WGS) entry which is preliminary data.</text>
</comment>
<evidence type="ECO:0000313" key="2">
    <source>
        <dbReference type="Proteomes" id="UP001336020"/>
    </source>
</evidence>
<accession>A0ABU7LJR7</accession>
<gene>
    <name evidence="1" type="ORF">Q7514_30180</name>
</gene>
<dbReference type="Pfam" id="PF13830">
    <property type="entry name" value="DUF4192"/>
    <property type="match status" value="1"/>
</dbReference>
<dbReference type="RefSeq" id="WP_330136941.1">
    <property type="nucleotide sequence ID" value="NZ_JAUTXY010000022.1"/>
</dbReference>
<name>A0ABU7LJR7_9NOCA</name>
<dbReference type="Proteomes" id="UP001336020">
    <property type="component" value="Unassembled WGS sequence"/>
</dbReference>
<keyword evidence="2" id="KW-1185">Reference proteome</keyword>
<dbReference type="InterPro" id="IPR025447">
    <property type="entry name" value="DUF4192"/>
</dbReference>
<sequence>MSDRIQIKSTGELIAALPTMLGFVPASSIVMAFLNAGAMTFIARTDFGTGGRALTAEAIVKTNASDAVVIVAVAKGRTFREVLDECDRVSDVLLTLGVTDQDVFYTPSVEGGETWTDMRTFETGTVVDPSTTEFAAATVLAGKAVAASRDEIAARYRREGSKIIDRRRARNAKEVMGENFARNVISELADTVTERREPSAALAARIGLLLTTDIVARDAILGLAVIDPASASETMATVTRKLHGPERVAALTVAGFFAYVNFQGPDAGCAFDAARTEADQHPLSDTRLLGLVDEALQTGLHPKKMRGLSGTGVGIARAKFGIELPAPGNNWI</sequence>
<dbReference type="EMBL" id="JAUTXY010000022">
    <property type="protein sequence ID" value="MEE2061801.1"/>
    <property type="molecule type" value="Genomic_DNA"/>
</dbReference>
<reference evidence="1 2" key="1">
    <citation type="submission" date="2023-07" db="EMBL/GenBank/DDBJ databases">
        <authorList>
            <person name="Girao M."/>
            <person name="Carvalho M.F."/>
        </authorList>
    </citation>
    <scope>NUCLEOTIDE SEQUENCE [LARGE SCALE GENOMIC DNA]</scope>
    <source>
        <strain evidence="1 2">YIM65754</strain>
    </source>
</reference>
<proteinExistence type="predicted"/>
<protein>
    <submittedName>
        <fullName evidence="1">DUF4192 domain-containing protein</fullName>
    </submittedName>
</protein>
<evidence type="ECO:0000313" key="1">
    <source>
        <dbReference type="EMBL" id="MEE2061801.1"/>
    </source>
</evidence>